<evidence type="ECO:0000313" key="2">
    <source>
        <dbReference type="Proteomes" id="UP000580250"/>
    </source>
</evidence>
<evidence type="ECO:0000313" key="1">
    <source>
        <dbReference type="EMBL" id="CAD2198252.1"/>
    </source>
</evidence>
<organism evidence="1 2">
    <name type="scientific">Meloidogyne enterolobii</name>
    <name type="common">Root-knot nematode worm</name>
    <name type="synonym">Meloidogyne mayaguensis</name>
    <dbReference type="NCBI Taxonomy" id="390850"/>
    <lineage>
        <taxon>Eukaryota</taxon>
        <taxon>Metazoa</taxon>
        <taxon>Ecdysozoa</taxon>
        <taxon>Nematoda</taxon>
        <taxon>Chromadorea</taxon>
        <taxon>Rhabditida</taxon>
        <taxon>Tylenchina</taxon>
        <taxon>Tylenchomorpha</taxon>
        <taxon>Tylenchoidea</taxon>
        <taxon>Meloidogynidae</taxon>
        <taxon>Meloidogyninae</taxon>
        <taxon>Meloidogyne</taxon>
    </lineage>
</organism>
<gene>
    <name evidence="1" type="ORF">MENT_LOCUS51547</name>
</gene>
<accession>A0A6V7XGC9</accession>
<dbReference type="AlphaFoldDB" id="A0A6V7XGC9"/>
<protein>
    <submittedName>
        <fullName evidence="1">Uncharacterized protein</fullName>
    </submittedName>
</protein>
<dbReference type="Proteomes" id="UP000580250">
    <property type="component" value="Unassembled WGS sequence"/>
</dbReference>
<name>A0A6V7XGC9_MELEN</name>
<sequence length="142" mass="15976">MDFNFWGGCGKCPADKHCLECNANSCNNLAGYNLIHYCYERENGKQRYGRKECISTKNCHISVDYTKGGDQKTNFEILQGCGECPKNNKIPCHVCEGKFCNGEKILKTLHFCWNDDGNYIECKTTNSNLACYYALGGNNKGI</sequence>
<proteinExistence type="predicted"/>
<comment type="caution">
    <text evidence="1">The sequence shown here is derived from an EMBL/GenBank/DDBJ whole genome shotgun (WGS) entry which is preliminary data.</text>
</comment>
<dbReference type="EMBL" id="CAJEWN010001538">
    <property type="protein sequence ID" value="CAD2198252.1"/>
    <property type="molecule type" value="Genomic_DNA"/>
</dbReference>
<reference evidence="1 2" key="1">
    <citation type="submission" date="2020-08" db="EMBL/GenBank/DDBJ databases">
        <authorList>
            <person name="Koutsovoulos G."/>
            <person name="Danchin GJ E."/>
        </authorList>
    </citation>
    <scope>NUCLEOTIDE SEQUENCE [LARGE SCALE GENOMIC DNA]</scope>
</reference>